<dbReference type="Gene3D" id="1.20.1560.10">
    <property type="entry name" value="ABC transporter type 1, transmembrane domain"/>
    <property type="match status" value="1"/>
</dbReference>
<dbReference type="Proteomes" id="UP000658514">
    <property type="component" value="Unassembled WGS sequence"/>
</dbReference>
<dbReference type="PANTHER" id="PTHR24221:SF654">
    <property type="entry name" value="ATP-BINDING CASSETTE SUB-FAMILY B MEMBER 6"/>
    <property type="match status" value="1"/>
</dbReference>
<keyword evidence="3" id="KW-0547">Nucleotide-binding</keyword>
<name>A0ABR8AL82_9CYAN</name>
<dbReference type="InterPro" id="IPR027417">
    <property type="entry name" value="P-loop_NTPase"/>
</dbReference>
<feature type="transmembrane region" description="Helical" evidence="7">
    <location>
        <begin position="84"/>
        <end position="107"/>
    </location>
</feature>
<feature type="transmembrane region" description="Helical" evidence="7">
    <location>
        <begin position="157"/>
        <end position="179"/>
    </location>
</feature>
<accession>A0ABR8AL82</accession>
<keyword evidence="11" id="KW-1185">Reference proteome</keyword>
<dbReference type="InterPro" id="IPR011527">
    <property type="entry name" value="ABC1_TM_dom"/>
</dbReference>
<dbReference type="Gene3D" id="3.40.50.300">
    <property type="entry name" value="P-loop containing nucleotide triphosphate hydrolases"/>
    <property type="match status" value="1"/>
</dbReference>
<dbReference type="EMBL" id="JACJQH010000114">
    <property type="protein sequence ID" value="MBD2200792.1"/>
    <property type="molecule type" value="Genomic_DNA"/>
</dbReference>
<evidence type="ECO:0000259" key="9">
    <source>
        <dbReference type="PROSITE" id="PS50929"/>
    </source>
</evidence>
<evidence type="ECO:0000313" key="10">
    <source>
        <dbReference type="EMBL" id="MBD2200792.1"/>
    </source>
</evidence>
<feature type="transmembrane region" description="Helical" evidence="7">
    <location>
        <begin position="185"/>
        <end position="204"/>
    </location>
</feature>
<dbReference type="SUPFAM" id="SSF52540">
    <property type="entry name" value="P-loop containing nucleoside triphosphate hydrolases"/>
    <property type="match status" value="1"/>
</dbReference>
<comment type="subcellular location">
    <subcellularLocation>
        <location evidence="1">Cell membrane</location>
        <topology evidence="1">Multi-pass membrane protein</topology>
    </subcellularLocation>
</comment>
<gene>
    <name evidence="10" type="ORF">H6G24_36030</name>
</gene>
<evidence type="ECO:0000313" key="11">
    <source>
        <dbReference type="Proteomes" id="UP000658514"/>
    </source>
</evidence>
<dbReference type="InterPro" id="IPR003439">
    <property type="entry name" value="ABC_transporter-like_ATP-bd"/>
</dbReference>
<dbReference type="SMART" id="SM00382">
    <property type="entry name" value="AAA"/>
    <property type="match status" value="1"/>
</dbReference>
<dbReference type="InterPro" id="IPR036640">
    <property type="entry name" value="ABC1_TM_sf"/>
</dbReference>
<dbReference type="GO" id="GO:0005524">
    <property type="term" value="F:ATP binding"/>
    <property type="evidence" value="ECO:0007669"/>
    <property type="project" value="UniProtKB-KW"/>
</dbReference>
<protein>
    <submittedName>
        <fullName evidence="10">ABC transporter ATP-binding protein</fullName>
    </submittedName>
</protein>
<dbReference type="InterPro" id="IPR003593">
    <property type="entry name" value="AAA+_ATPase"/>
</dbReference>
<keyword evidence="4 10" id="KW-0067">ATP-binding</keyword>
<evidence type="ECO:0000256" key="6">
    <source>
        <dbReference type="ARBA" id="ARBA00023136"/>
    </source>
</evidence>
<dbReference type="PROSITE" id="PS00211">
    <property type="entry name" value="ABC_TRANSPORTER_1"/>
    <property type="match status" value="1"/>
</dbReference>
<feature type="transmembrane region" description="Helical" evidence="7">
    <location>
        <begin position="273"/>
        <end position="290"/>
    </location>
</feature>
<feature type="domain" description="ABC transmembrane type-1" evidence="9">
    <location>
        <begin position="28"/>
        <end position="288"/>
    </location>
</feature>
<comment type="caution">
    <text evidence="10">The sequence shown here is derived from an EMBL/GenBank/DDBJ whole genome shotgun (WGS) entry which is preliminary data.</text>
</comment>
<dbReference type="SUPFAM" id="SSF90123">
    <property type="entry name" value="ABC transporter transmembrane region"/>
    <property type="match status" value="1"/>
</dbReference>
<dbReference type="PANTHER" id="PTHR24221">
    <property type="entry name" value="ATP-BINDING CASSETTE SUB-FAMILY B"/>
    <property type="match status" value="1"/>
</dbReference>
<evidence type="ECO:0000256" key="4">
    <source>
        <dbReference type="ARBA" id="ARBA00022840"/>
    </source>
</evidence>
<dbReference type="RefSeq" id="WP_190552012.1">
    <property type="nucleotide sequence ID" value="NZ_CAWPNO010000018.1"/>
</dbReference>
<organism evidence="10 11">
    <name type="scientific">Calothrix parietina FACHB-288</name>
    <dbReference type="NCBI Taxonomy" id="2692896"/>
    <lineage>
        <taxon>Bacteria</taxon>
        <taxon>Bacillati</taxon>
        <taxon>Cyanobacteriota</taxon>
        <taxon>Cyanophyceae</taxon>
        <taxon>Nostocales</taxon>
        <taxon>Calotrichaceae</taxon>
        <taxon>Calothrix</taxon>
    </lineage>
</organism>
<keyword evidence="2 7" id="KW-0812">Transmembrane</keyword>
<dbReference type="PROSITE" id="PS50893">
    <property type="entry name" value="ABC_TRANSPORTER_2"/>
    <property type="match status" value="1"/>
</dbReference>
<keyword evidence="6 7" id="KW-0472">Membrane</keyword>
<evidence type="ECO:0000256" key="3">
    <source>
        <dbReference type="ARBA" id="ARBA00022741"/>
    </source>
</evidence>
<dbReference type="Pfam" id="PF00664">
    <property type="entry name" value="ABC_membrane"/>
    <property type="match status" value="1"/>
</dbReference>
<evidence type="ECO:0000256" key="1">
    <source>
        <dbReference type="ARBA" id="ARBA00004651"/>
    </source>
</evidence>
<feature type="domain" description="ABC transporter" evidence="8">
    <location>
        <begin position="363"/>
        <end position="592"/>
    </location>
</feature>
<proteinExistence type="predicted"/>
<feature type="transmembrane region" description="Helical" evidence="7">
    <location>
        <begin position="27"/>
        <end position="52"/>
    </location>
</feature>
<evidence type="ECO:0000256" key="7">
    <source>
        <dbReference type="SAM" id="Phobius"/>
    </source>
</evidence>
<dbReference type="InterPro" id="IPR017871">
    <property type="entry name" value="ABC_transporter-like_CS"/>
</dbReference>
<dbReference type="InterPro" id="IPR039421">
    <property type="entry name" value="Type_1_exporter"/>
</dbReference>
<keyword evidence="5 7" id="KW-1133">Transmembrane helix</keyword>
<reference evidence="10 11" key="1">
    <citation type="journal article" date="2020" name="ISME J.">
        <title>Comparative genomics reveals insights into cyanobacterial evolution and habitat adaptation.</title>
        <authorList>
            <person name="Chen M.Y."/>
            <person name="Teng W.K."/>
            <person name="Zhao L."/>
            <person name="Hu C.X."/>
            <person name="Zhou Y.K."/>
            <person name="Han B.P."/>
            <person name="Song L.R."/>
            <person name="Shu W.S."/>
        </authorList>
    </citation>
    <scope>NUCLEOTIDE SEQUENCE [LARGE SCALE GENOMIC DNA]</scope>
    <source>
        <strain evidence="10 11">FACHB-288</strain>
    </source>
</reference>
<sequence length="593" mass="66431">MSLSQNSLFKNLRCILKHLPQRRRQQLLLMLALGLATAFSEVLSLGALLPFLGALANPQVLMQNPKIQTIAQILSITSPHQLSIWLSLGFILAVVTANTLRLITLWFQSRLIAAIANDLSVACYRSNLLQPYSFYLTHNSSKLIVGSTEYIEGTIGVIYATLNFVFYFLMLTAILFGLLLVDWQITLGGIALLGTLIVPIVRLTRYRLARNSNKIVEYSHKRIKLIQESMGGIRDILLDGSQPIFLSNYQNTDLTLRQLHAANQFMGSLNRPYMEAIAMTSIAILALLMLQTEANFLRILPVLGTLVLGLNRLLPSLQQCYSCWAWVRSNDASLKETLATLEKPVVKHYLQPRPEPLPLNKNLRLQNVWFRYSPELNWVLRDVNLTISVNSTIGFFGGSGCGKSTTADLILGLIQPQKGYIFIDSTPLDSDNQQWAWQQNVANVPQTIYLSDTSIAENIAFGVQPSEIDMERVKKAALLAQIDSFIENLPHQYAELVGERGIRLSGGQRQRIGIARALYKRASVIVFDEATSALDNETEQEVMEAIYSLKERVTIIIIAHRLSTLRHCSQVFEFKEGQIVSQGTGESLQEKVT</sequence>
<dbReference type="PROSITE" id="PS50929">
    <property type="entry name" value="ABC_TM1F"/>
    <property type="match status" value="1"/>
</dbReference>
<evidence type="ECO:0000256" key="5">
    <source>
        <dbReference type="ARBA" id="ARBA00022989"/>
    </source>
</evidence>
<dbReference type="Pfam" id="PF00005">
    <property type="entry name" value="ABC_tran"/>
    <property type="match status" value="1"/>
</dbReference>
<evidence type="ECO:0000256" key="2">
    <source>
        <dbReference type="ARBA" id="ARBA00022692"/>
    </source>
</evidence>
<evidence type="ECO:0000259" key="8">
    <source>
        <dbReference type="PROSITE" id="PS50893"/>
    </source>
</evidence>